<evidence type="ECO:0000313" key="1">
    <source>
        <dbReference type="EMBL" id="AGO00241.1"/>
    </source>
</evidence>
<evidence type="ECO:0000313" key="2">
    <source>
        <dbReference type="Proteomes" id="UP000014360"/>
    </source>
</evidence>
<name>R9WN66_LIMRT</name>
<dbReference type="HOGENOM" id="CLU_3291640_0_0_9"/>
<keyword evidence="1" id="KW-0614">Plasmid</keyword>
<reference evidence="1 2" key="1">
    <citation type="submission" date="2013-06" db="EMBL/GenBank/DDBJ databases">
        <title>The Complete Genome Sequence of Lactobacillus reuteri I5007, a Probiotic Strain Isolated from Healthy Pig.</title>
        <authorList>
            <person name="Hou C."/>
            <person name="Qiao S."/>
            <person name="Zeng X."/>
            <person name="Ma X."/>
            <person name="Yang F."/>
        </authorList>
    </citation>
    <scope>NUCLEOTIDE SEQUENCE [LARGE SCALE GENOMIC DNA]</scope>
    <source>
        <strain evidence="1 2">I5007</strain>
        <plasmid evidence="1 2">pLRI04</plasmid>
    </source>
</reference>
<dbReference type="Proteomes" id="UP000014360">
    <property type="component" value="Plasmid pLRI04"/>
</dbReference>
<organism evidence="1 2">
    <name type="scientific">Limosilactobacillus reuteri I5007</name>
    <dbReference type="NCBI Taxonomy" id="1340495"/>
    <lineage>
        <taxon>Bacteria</taxon>
        <taxon>Bacillati</taxon>
        <taxon>Bacillota</taxon>
        <taxon>Bacilli</taxon>
        <taxon>Lactobacillales</taxon>
        <taxon>Lactobacillaceae</taxon>
        <taxon>Limosilactobacillus</taxon>
    </lineage>
</organism>
<dbReference type="PATRIC" id="fig|1340495.3.peg.2030"/>
<geneLocation type="plasmid" evidence="1 2">
    <name>pLRI04</name>
</geneLocation>
<dbReference type="EMBL" id="CP006015">
    <property type="protein sequence ID" value="AGO00241.1"/>
    <property type="molecule type" value="Genomic_DNA"/>
</dbReference>
<sequence length="40" mass="4222">MGQGQGAFKLSALQLLMSSAAVFAKLINDCDGLTERAMFS</sequence>
<dbReference type="KEGG" id="lrt:LRI_2031"/>
<dbReference type="AlphaFoldDB" id="R9WN66"/>
<proteinExistence type="predicted"/>
<accession>R9WN66</accession>
<protein>
    <submittedName>
        <fullName evidence="1">Uncharacterized protein</fullName>
    </submittedName>
</protein>
<gene>
    <name evidence="1" type="ORF">LRI_2031</name>
</gene>